<dbReference type="Proteomes" id="UP001153712">
    <property type="component" value="Chromosome 4"/>
</dbReference>
<dbReference type="SMART" id="SM00516">
    <property type="entry name" value="SEC14"/>
    <property type="match status" value="1"/>
</dbReference>
<sequence>QVSGSPTNFPFLPTRKFLLLYTINAHQLAKFAVIVVNQSATGSTIANHRPVLFNSSTTSRYISKYRDEFRVRCELCIEITAEMAPVQPFLNGLKAVPEGKQKELQKVRSWLSTQPHLPDISDDYIYLFLHSCNFSVDRTKNTIEHYFNIRTNHPEIFSNRDCEDEKVKVVRNLGNLMRLPKLTPEGYRVLLYSVRDNDPTKMNFSDCVKTFSMFNDMVLFEDGLVEGYVVIFDMKGVQLGHLARVSLPALRCFFLYIQEAHPVKIKGVHVLNTASWIQHVLRLIVPLIKSELINMVKFHRGSTPEGVPLDILPMDYGGESSSVEDLVKVTDSLWETYRSWLLENEKLKTDDSKRAVKKSSWWGFGMFKSNEDLNEKNIIKNLRYD</sequence>
<feature type="domain" description="CRAL-TRIO" evidence="1">
    <location>
        <begin position="166"/>
        <end position="324"/>
    </location>
</feature>
<dbReference type="PROSITE" id="PS50191">
    <property type="entry name" value="CRAL_TRIO"/>
    <property type="match status" value="1"/>
</dbReference>
<feature type="non-terminal residue" evidence="2">
    <location>
        <position position="1"/>
    </location>
</feature>
<dbReference type="InterPro" id="IPR036865">
    <property type="entry name" value="CRAL-TRIO_dom_sf"/>
</dbReference>
<evidence type="ECO:0000313" key="2">
    <source>
        <dbReference type="EMBL" id="CAH1184648.1"/>
    </source>
</evidence>
<name>A0A9P0DW61_PHYSR</name>
<dbReference type="Gene3D" id="1.10.8.20">
    <property type="entry name" value="N-terminal domain of phosphatidylinositol transfer protein sec14p"/>
    <property type="match status" value="1"/>
</dbReference>
<evidence type="ECO:0000259" key="1">
    <source>
        <dbReference type="PROSITE" id="PS50191"/>
    </source>
</evidence>
<dbReference type="GO" id="GO:0016020">
    <property type="term" value="C:membrane"/>
    <property type="evidence" value="ECO:0007669"/>
    <property type="project" value="TreeGrafter"/>
</dbReference>
<dbReference type="InterPro" id="IPR001251">
    <property type="entry name" value="CRAL-TRIO_dom"/>
</dbReference>
<dbReference type="SUPFAM" id="SSF46938">
    <property type="entry name" value="CRAL/TRIO N-terminal domain"/>
    <property type="match status" value="1"/>
</dbReference>
<gene>
    <name evidence="2" type="ORF">PHYEVI_LOCUS7843</name>
</gene>
<dbReference type="AlphaFoldDB" id="A0A9P0DW61"/>
<dbReference type="Gene3D" id="3.40.525.10">
    <property type="entry name" value="CRAL-TRIO lipid binding domain"/>
    <property type="match status" value="1"/>
</dbReference>
<dbReference type="InterPro" id="IPR036273">
    <property type="entry name" value="CRAL/TRIO_N_dom_sf"/>
</dbReference>
<keyword evidence="3" id="KW-1185">Reference proteome</keyword>
<dbReference type="GO" id="GO:1902936">
    <property type="term" value="F:phosphatidylinositol bisphosphate binding"/>
    <property type="evidence" value="ECO:0007669"/>
    <property type="project" value="TreeGrafter"/>
</dbReference>
<dbReference type="Pfam" id="PF00650">
    <property type="entry name" value="CRAL_TRIO"/>
    <property type="match status" value="1"/>
</dbReference>
<dbReference type="OrthoDB" id="1434354at2759"/>
<organism evidence="2 3">
    <name type="scientific">Phyllotreta striolata</name>
    <name type="common">Striped flea beetle</name>
    <name type="synonym">Crioceris striolata</name>
    <dbReference type="NCBI Taxonomy" id="444603"/>
    <lineage>
        <taxon>Eukaryota</taxon>
        <taxon>Metazoa</taxon>
        <taxon>Ecdysozoa</taxon>
        <taxon>Arthropoda</taxon>
        <taxon>Hexapoda</taxon>
        <taxon>Insecta</taxon>
        <taxon>Pterygota</taxon>
        <taxon>Neoptera</taxon>
        <taxon>Endopterygota</taxon>
        <taxon>Coleoptera</taxon>
        <taxon>Polyphaga</taxon>
        <taxon>Cucujiformia</taxon>
        <taxon>Chrysomeloidea</taxon>
        <taxon>Chrysomelidae</taxon>
        <taxon>Galerucinae</taxon>
        <taxon>Alticini</taxon>
        <taxon>Phyllotreta</taxon>
    </lineage>
</organism>
<proteinExistence type="predicted"/>
<accession>A0A9P0DW61</accession>
<dbReference type="CDD" id="cd00170">
    <property type="entry name" value="SEC14"/>
    <property type="match status" value="1"/>
</dbReference>
<dbReference type="Gene3D" id="1.20.5.1200">
    <property type="entry name" value="Alpha-tocopherol transfer"/>
    <property type="match status" value="1"/>
</dbReference>
<dbReference type="PANTHER" id="PTHR10174">
    <property type="entry name" value="ALPHA-TOCOPHEROL TRANSFER PROTEIN-RELATED"/>
    <property type="match status" value="1"/>
</dbReference>
<dbReference type="SUPFAM" id="SSF52087">
    <property type="entry name" value="CRAL/TRIO domain"/>
    <property type="match status" value="1"/>
</dbReference>
<reference evidence="2" key="1">
    <citation type="submission" date="2022-01" db="EMBL/GenBank/DDBJ databases">
        <authorList>
            <person name="King R."/>
        </authorList>
    </citation>
    <scope>NUCLEOTIDE SEQUENCE</scope>
</reference>
<protein>
    <recommendedName>
        <fullName evidence="1">CRAL-TRIO domain-containing protein</fullName>
    </recommendedName>
</protein>
<evidence type="ECO:0000313" key="3">
    <source>
        <dbReference type="Proteomes" id="UP001153712"/>
    </source>
</evidence>
<dbReference type="PRINTS" id="PR00180">
    <property type="entry name" value="CRETINALDHBP"/>
</dbReference>
<dbReference type="EMBL" id="OU900097">
    <property type="protein sequence ID" value="CAH1184648.1"/>
    <property type="molecule type" value="Genomic_DNA"/>
</dbReference>
<dbReference type="PANTHER" id="PTHR10174:SF222">
    <property type="entry name" value="GH10083P-RELATED"/>
    <property type="match status" value="1"/>
</dbReference>